<protein>
    <submittedName>
        <fullName evidence="3">Histidine phosphatase family protein</fullName>
    </submittedName>
</protein>
<dbReference type="Gene3D" id="3.40.50.1240">
    <property type="entry name" value="Phosphoglycerate mutase-like"/>
    <property type="match status" value="1"/>
</dbReference>
<evidence type="ECO:0000256" key="2">
    <source>
        <dbReference type="ARBA" id="ARBA00023235"/>
    </source>
</evidence>
<proteinExistence type="predicted"/>
<dbReference type="InterPro" id="IPR001345">
    <property type="entry name" value="PG/BPGM_mutase_AS"/>
</dbReference>
<keyword evidence="2" id="KW-0413">Isomerase</keyword>
<keyword evidence="1" id="KW-0324">Glycolysis</keyword>
<dbReference type="EMBL" id="JBHSBL010000005">
    <property type="protein sequence ID" value="MFC4064366.1"/>
    <property type="molecule type" value="Genomic_DNA"/>
</dbReference>
<dbReference type="InterPro" id="IPR029033">
    <property type="entry name" value="His_PPase_superfam"/>
</dbReference>
<evidence type="ECO:0000256" key="1">
    <source>
        <dbReference type="ARBA" id="ARBA00023152"/>
    </source>
</evidence>
<dbReference type="RefSeq" id="WP_378065395.1">
    <property type="nucleotide sequence ID" value="NZ_JBHSBL010000005.1"/>
</dbReference>
<dbReference type="Pfam" id="PF00300">
    <property type="entry name" value="His_Phos_1"/>
    <property type="match status" value="1"/>
</dbReference>
<dbReference type="PANTHER" id="PTHR48100">
    <property type="entry name" value="BROAD-SPECIFICITY PHOSPHATASE YOR283W-RELATED"/>
    <property type="match status" value="1"/>
</dbReference>
<name>A0ABV8IL73_9ACTN</name>
<dbReference type="InterPro" id="IPR050275">
    <property type="entry name" value="PGM_Phosphatase"/>
</dbReference>
<evidence type="ECO:0000313" key="4">
    <source>
        <dbReference type="Proteomes" id="UP001595867"/>
    </source>
</evidence>
<keyword evidence="4" id="KW-1185">Reference proteome</keyword>
<dbReference type="InterPro" id="IPR013078">
    <property type="entry name" value="His_Pase_superF_clade-1"/>
</dbReference>
<dbReference type="SUPFAM" id="SSF53254">
    <property type="entry name" value="Phosphoglycerate mutase-like"/>
    <property type="match status" value="1"/>
</dbReference>
<dbReference type="CDD" id="cd07067">
    <property type="entry name" value="HP_PGM_like"/>
    <property type="match status" value="1"/>
</dbReference>
<dbReference type="PROSITE" id="PS00175">
    <property type="entry name" value="PG_MUTASE"/>
    <property type="match status" value="1"/>
</dbReference>
<reference evidence="4" key="1">
    <citation type="journal article" date="2019" name="Int. J. Syst. Evol. Microbiol.">
        <title>The Global Catalogue of Microorganisms (GCM) 10K type strain sequencing project: providing services to taxonomists for standard genome sequencing and annotation.</title>
        <authorList>
            <consortium name="The Broad Institute Genomics Platform"/>
            <consortium name="The Broad Institute Genome Sequencing Center for Infectious Disease"/>
            <person name="Wu L."/>
            <person name="Ma J."/>
        </authorList>
    </citation>
    <scope>NUCLEOTIDE SEQUENCE [LARGE SCALE GENOMIC DNA]</scope>
    <source>
        <strain evidence="4">TBRC 5832</strain>
    </source>
</reference>
<gene>
    <name evidence="3" type="ORF">ACFO0C_05450</name>
</gene>
<dbReference type="SMART" id="SM00855">
    <property type="entry name" value="PGAM"/>
    <property type="match status" value="1"/>
</dbReference>
<evidence type="ECO:0000313" key="3">
    <source>
        <dbReference type="EMBL" id="MFC4064366.1"/>
    </source>
</evidence>
<dbReference type="PANTHER" id="PTHR48100:SF1">
    <property type="entry name" value="HISTIDINE PHOSPHATASE FAMILY PROTEIN-RELATED"/>
    <property type="match status" value="1"/>
</dbReference>
<dbReference type="Proteomes" id="UP001595867">
    <property type="component" value="Unassembled WGS sequence"/>
</dbReference>
<sequence>MVAELILVRHGQSLANVAFPAADAEGLMEAVVSGRDAEVPLTPTGEEQAAALGRWLAALPEDRRPQVAITSPYLRARETWRIAARGLGFPAPATDDRLVDRLMGELELMTRAAVAARFPGEAARRAQAGEFEYAPPGGESFADIAVRLKSFLDDLHAEHPGERVIVVAHDAVVLMMRAVIEQLSWDEVIAVEEASGNVRNASVTRFDGTSGQLTLDRYNVIDHLPPA</sequence>
<comment type="caution">
    <text evidence="3">The sequence shown here is derived from an EMBL/GenBank/DDBJ whole genome shotgun (WGS) entry which is preliminary data.</text>
</comment>
<organism evidence="3 4">
    <name type="scientific">Actinoplanes subglobosus</name>
    <dbReference type="NCBI Taxonomy" id="1547892"/>
    <lineage>
        <taxon>Bacteria</taxon>
        <taxon>Bacillati</taxon>
        <taxon>Actinomycetota</taxon>
        <taxon>Actinomycetes</taxon>
        <taxon>Micromonosporales</taxon>
        <taxon>Micromonosporaceae</taxon>
        <taxon>Actinoplanes</taxon>
    </lineage>
</organism>
<accession>A0ABV8IL73</accession>